<keyword evidence="2" id="KW-0255">Endonuclease</keyword>
<dbReference type="InterPro" id="IPR036691">
    <property type="entry name" value="Endo/exonu/phosph_ase_sf"/>
</dbReference>
<keyword evidence="2" id="KW-0540">Nuclease</keyword>
<dbReference type="OrthoDB" id="5152453at2759"/>
<reference evidence="2" key="1">
    <citation type="submission" date="2021-09" db="EMBL/GenBank/DDBJ databases">
        <title>A high-quality genome of the endoparasitic fungus Hirsutella rhossiliensis with a comparison of Hirsutella genomes reveals transposable elements contributing to genome size variation.</title>
        <authorList>
            <person name="Lin R."/>
            <person name="Jiao Y."/>
            <person name="Sun X."/>
            <person name="Ling J."/>
            <person name="Xie B."/>
            <person name="Cheng X."/>
        </authorList>
    </citation>
    <scope>NUCLEOTIDE SEQUENCE</scope>
    <source>
        <strain evidence="2">HR02</strain>
    </source>
</reference>
<feature type="domain" description="Endonuclease/exonuclease/phosphatase" evidence="1">
    <location>
        <begin position="31"/>
        <end position="134"/>
    </location>
</feature>
<dbReference type="AlphaFoldDB" id="A0A9P8MVI4"/>
<evidence type="ECO:0000313" key="3">
    <source>
        <dbReference type="Proteomes" id="UP000824596"/>
    </source>
</evidence>
<keyword evidence="2" id="KW-0378">Hydrolase</keyword>
<dbReference type="Gene3D" id="3.60.10.10">
    <property type="entry name" value="Endonuclease/exonuclease/phosphatase"/>
    <property type="match status" value="1"/>
</dbReference>
<proteinExistence type="predicted"/>
<name>A0A9P8MVI4_9HYPO</name>
<sequence length="348" mass="38830">MLYARNDANIRVEQICSIPTRDILWLRVNGILIINFYRHEGNPEPLDYLLYKQEVPEKCLVAGDFNAYRCFWQPGVRSARYGTAIAEWAAHNGLGLLNAPGKATHVRGNSIDLAFANIPAADALIEDHLFTGSDNFTISITFPGGALLPARTARPRLSSEEKTKGFEELARAGVVELPRPAAGSRHVQVARQGLRQAVRRAKRRFWQRILEGAESNQDVYKVMRWSRRPSPFRAPPIQVGGAVYETQTEKADALRAEILERRVAADDIPDPWVPEVRASHRASTAGYASRRAHACTSTGNTSLGVDGITVRMLRRAWNHIGEAVREQYEGCLYQDYHPACFRVAGQSA</sequence>
<dbReference type="SUPFAM" id="SSF56219">
    <property type="entry name" value="DNase I-like"/>
    <property type="match status" value="1"/>
</dbReference>
<dbReference type="EMBL" id="JAIZPD010000007">
    <property type="protein sequence ID" value="KAH0962035.1"/>
    <property type="molecule type" value="Genomic_DNA"/>
</dbReference>
<dbReference type="GeneID" id="68356244"/>
<dbReference type="GO" id="GO:0004519">
    <property type="term" value="F:endonuclease activity"/>
    <property type="evidence" value="ECO:0007669"/>
    <property type="project" value="UniProtKB-KW"/>
</dbReference>
<evidence type="ECO:0000259" key="1">
    <source>
        <dbReference type="Pfam" id="PF14529"/>
    </source>
</evidence>
<dbReference type="Proteomes" id="UP000824596">
    <property type="component" value="Unassembled WGS sequence"/>
</dbReference>
<evidence type="ECO:0000313" key="2">
    <source>
        <dbReference type="EMBL" id="KAH0962035.1"/>
    </source>
</evidence>
<dbReference type="Pfam" id="PF14529">
    <property type="entry name" value="Exo_endo_phos_2"/>
    <property type="match status" value="1"/>
</dbReference>
<accession>A0A9P8MVI4</accession>
<keyword evidence="3" id="KW-1185">Reference proteome</keyword>
<dbReference type="RefSeq" id="XP_044719548.1">
    <property type="nucleotide sequence ID" value="XM_044865586.1"/>
</dbReference>
<dbReference type="InterPro" id="IPR005135">
    <property type="entry name" value="Endo/exonuclease/phosphatase"/>
</dbReference>
<gene>
    <name evidence="2" type="ORF">HRG_07115</name>
</gene>
<comment type="caution">
    <text evidence="2">The sequence shown here is derived from an EMBL/GenBank/DDBJ whole genome shotgun (WGS) entry which is preliminary data.</text>
</comment>
<protein>
    <submittedName>
        <fullName evidence="2">Endonuclease-reverse transcriptase domain-containing protein</fullName>
    </submittedName>
</protein>
<organism evidence="2 3">
    <name type="scientific">Hirsutella rhossiliensis</name>
    <dbReference type="NCBI Taxonomy" id="111463"/>
    <lineage>
        <taxon>Eukaryota</taxon>
        <taxon>Fungi</taxon>
        <taxon>Dikarya</taxon>
        <taxon>Ascomycota</taxon>
        <taxon>Pezizomycotina</taxon>
        <taxon>Sordariomycetes</taxon>
        <taxon>Hypocreomycetidae</taxon>
        <taxon>Hypocreales</taxon>
        <taxon>Ophiocordycipitaceae</taxon>
        <taxon>Hirsutella</taxon>
    </lineage>
</organism>